<dbReference type="Pfam" id="PF00651">
    <property type="entry name" value="BTB"/>
    <property type="match status" value="1"/>
</dbReference>
<proteinExistence type="predicted"/>
<accession>A0A9P8EUA9</accession>
<reference evidence="3" key="2">
    <citation type="submission" date="2021-08" db="EMBL/GenBank/DDBJ databases">
        <authorList>
            <person name="Gostincar C."/>
            <person name="Sun X."/>
            <person name="Song Z."/>
            <person name="Gunde-Cimerman N."/>
        </authorList>
    </citation>
    <scope>NUCLEOTIDE SEQUENCE</scope>
    <source>
        <strain evidence="3">EXF-9911</strain>
    </source>
</reference>
<dbReference type="SMART" id="SM00225">
    <property type="entry name" value="BTB"/>
    <property type="match status" value="1"/>
</dbReference>
<reference evidence="3" key="1">
    <citation type="journal article" date="2021" name="J Fungi (Basel)">
        <title>Virulence traits and population genomics of the black yeast Aureobasidium melanogenum.</title>
        <authorList>
            <person name="Cernosa A."/>
            <person name="Sun X."/>
            <person name="Gostincar C."/>
            <person name="Fang C."/>
            <person name="Gunde-Cimerman N."/>
            <person name="Song Z."/>
        </authorList>
    </citation>
    <scope>NUCLEOTIDE SEQUENCE</scope>
    <source>
        <strain evidence="3">EXF-9911</strain>
    </source>
</reference>
<evidence type="ECO:0000259" key="2">
    <source>
        <dbReference type="PROSITE" id="PS50097"/>
    </source>
</evidence>
<sequence length="288" mass="32591">MGFKRKRVTCLYNVQQFSDIIVKFNDRKVFAHKAILATSSSYFHRASTSGFAVSSSPEIDLGDDDDPDLVEAMLRIMYDDQDSCVMTVTFRYTDFFEALLDLYILGDKYDVPVLRHQAKDLLMSNIKSIVYIRDEKRVPVDETFEQAEKCIAKMLGPSAITFADRSIQEEALDWCAENLDDLLWRRPFRKQLGRGKMFSTEFAGRLFLKKARLNAVGFESDHDNDVYDHSSELSEHDEDNVNDDGGGNGHSDDDHDDNEDDSESASEEAGEAGEADDPVQNPSLPEVN</sequence>
<feature type="domain" description="BTB" evidence="2">
    <location>
        <begin position="18"/>
        <end position="81"/>
    </location>
</feature>
<organism evidence="3 4">
    <name type="scientific">Aureobasidium melanogenum</name>
    <name type="common">Aureobasidium pullulans var. melanogenum</name>
    <dbReference type="NCBI Taxonomy" id="46634"/>
    <lineage>
        <taxon>Eukaryota</taxon>
        <taxon>Fungi</taxon>
        <taxon>Dikarya</taxon>
        <taxon>Ascomycota</taxon>
        <taxon>Pezizomycotina</taxon>
        <taxon>Dothideomycetes</taxon>
        <taxon>Dothideomycetidae</taxon>
        <taxon>Dothideales</taxon>
        <taxon>Saccotheciaceae</taxon>
        <taxon>Aureobasidium</taxon>
    </lineage>
</organism>
<protein>
    <recommendedName>
        <fullName evidence="2">BTB domain-containing protein</fullName>
    </recommendedName>
</protein>
<feature type="compositionally biased region" description="Acidic residues" evidence="1">
    <location>
        <begin position="254"/>
        <end position="277"/>
    </location>
</feature>
<gene>
    <name evidence="3" type="ORF">KCU76_g2254</name>
</gene>
<evidence type="ECO:0000313" key="3">
    <source>
        <dbReference type="EMBL" id="KAG9698451.1"/>
    </source>
</evidence>
<dbReference type="PANTHER" id="PTHR24413">
    <property type="entry name" value="SPECKLE-TYPE POZ PROTEIN"/>
    <property type="match status" value="1"/>
</dbReference>
<dbReference type="EMBL" id="JAHFXF010000053">
    <property type="protein sequence ID" value="KAG9698451.1"/>
    <property type="molecule type" value="Genomic_DNA"/>
</dbReference>
<dbReference type="Proteomes" id="UP000779574">
    <property type="component" value="Unassembled WGS sequence"/>
</dbReference>
<feature type="region of interest" description="Disordered" evidence="1">
    <location>
        <begin position="220"/>
        <end position="288"/>
    </location>
</feature>
<dbReference type="Gene3D" id="3.30.710.10">
    <property type="entry name" value="Potassium Channel Kv1.1, Chain A"/>
    <property type="match status" value="1"/>
</dbReference>
<dbReference type="AlphaFoldDB" id="A0A9P8EUA9"/>
<comment type="caution">
    <text evidence="3">The sequence shown here is derived from an EMBL/GenBank/DDBJ whole genome shotgun (WGS) entry which is preliminary data.</text>
</comment>
<dbReference type="InterPro" id="IPR000210">
    <property type="entry name" value="BTB/POZ_dom"/>
</dbReference>
<dbReference type="SUPFAM" id="SSF54695">
    <property type="entry name" value="POZ domain"/>
    <property type="match status" value="1"/>
</dbReference>
<evidence type="ECO:0000313" key="4">
    <source>
        <dbReference type="Proteomes" id="UP000779574"/>
    </source>
</evidence>
<feature type="non-terminal residue" evidence="3">
    <location>
        <position position="1"/>
    </location>
</feature>
<name>A0A9P8EUA9_AURME</name>
<dbReference type="PROSITE" id="PS50097">
    <property type="entry name" value="BTB"/>
    <property type="match status" value="1"/>
</dbReference>
<evidence type="ECO:0000256" key="1">
    <source>
        <dbReference type="SAM" id="MobiDB-lite"/>
    </source>
</evidence>
<dbReference type="OrthoDB" id="6359816at2759"/>
<feature type="compositionally biased region" description="Basic and acidic residues" evidence="1">
    <location>
        <begin position="220"/>
        <end position="234"/>
    </location>
</feature>
<dbReference type="InterPro" id="IPR011333">
    <property type="entry name" value="SKP1/BTB/POZ_sf"/>
</dbReference>